<dbReference type="PANTHER" id="PTHR33112:SF13">
    <property type="entry name" value="HETEROKARYON INCOMPATIBILITY DOMAIN-CONTAINING PROTEIN"/>
    <property type="match status" value="1"/>
</dbReference>
<evidence type="ECO:0000313" key="3">
    <source>
        <dbReference type="Proteomes" id="UP001446871"/>
    </source>
</evidence>
<reference evidence="2 3" key="1">
    <citation type="submission" date="2023-01" db="EMBL/GenBank/DDBJ databases">
        <title>Analysis of 21 Apiospora genomes using comparative genomics revels a genus with tremendous synthesis potential of carbohydrate active enzymes and secondary metabolites.</title>
        <authorList>
            <person name="Sorensen T."/>
        </authorList>
    </citation>
    <scope>NUCLEOTIDE SEQUENCE [LARGE SCALE GENOMIC DNA]</scope>
    <source>
        <strain evidence="2 3">CBS 83171</strain>
    </source>
</reference>
<dbReference type="Pfam" id="PF06985">
    <property type="entry name" value="HET"/>
    <property type="match status" value="1"/>
</dbReference>
<sequence>MECLLCNYLQGNGPLPTEEEYFEGNAITRHIKRNGIAWSSFAQSAGTCYCCEILWRGVVGCLLQHAIKPDTVGAIDLEFFYQAREGADEDSNKTITCRLANDVAGTTTKTASFQVEFFTLDEPNCPCPEAWEYVPISARTSTGTRSEGAFEKACAWLRDCDDECHGQYEDEDDEDTPQVSYCAAARLDDPSQLTLPTRLVDVGRHTGKVRVVETAGLQQASARYICLSHCWGLQQIITTKTATLAERMRDINVEELSKTFWDAICMTRKFGIDYIWIDSLCIIQDDSLDWQRESAQMASIYRNGHLTIAATKASSGAGGLFTETPEFEVSGTTPAGEDYFLVFREKIQHELSVDLTTDLHFPLMARGWIYQERMLSPRVLHFGYHELFFECATSCRCECGDIGFLGNYDDVPLPNPRHMYSSALESIAKTPAKGGQWSNEQWLEQSRYYIARIWRSMVMFYTGLRLTVPGDRLPAVGGVARTFAGKRKSSYLAGLFRDAILDDLLWAVRAGKRGRPNKPGEYIAPSWSWASVAEPVTYRDGLVYWVEDIYQEAQEERVEFAKVESCEAERAGIDEFGQVKAGRLRITGPLLWATISATPGMDAGGRHRYHLQLRCGGDDDDWVVAPRVWPDYDWAQGGQHCVSPGDSVCCLRMVHNLEDGVDMLLVLRRVQENKVKAGKCLYERIGSLRLHSDSSNIELVPSLDQALVQTLDII</sequence>
<protein>
    <recommendedName>
        <fullName evidence="1">Heterokaryon incompatibility domain-containing protein</fullName>
    </recommendedName>
</protein>
<evidence type="ECO:0000313" key="2">
    <source>
        <dbReference type="EMBL" id="KAK8068335.1"/>
    </source>
</evidence>
<dbReference type="PANTHER" id="PTHR33112">
    <property type="entry name" value="DOMAIN PROTEIN, PUTATIVE-RELATED"/>
    <property type="match status" value="1"/>
</dbReference>
<organism evidence="2 3">
    <name type="scientific">Apiospora saccharicola</name>
    <dbReference type="NCBI Taxonomy" id="335842"/>
    <lineage>
        <taxon>Eukaryota</taxon>
        <taxon>Fungi</taxon>
        <taxon>Dikarya</taxon>
        <taxon>Ascomycota</taxon>
        <taxon>Pezizomycotina</taxon>
        <taxon>Sordariomycetes</taxon>
        <taxon>Xylariomycetidae</taxon>
        <taxon>Amphisphaeriales</taxon>
        <taxon>Apiosporaceae</taxon>
        <taxon>Apiospora</taxon>
    </lineage>
</organism>
<feature type="domain" description="Heterokaryon incompatibility" evidence="1">
    <location>
        <begin position="224"/>
        <end position="372"/>
    </location>
</feature>
<dbReference type="Proteomes" id="UP001446871">
    <property type="component" value="Unassembled WGS sequence"/>
</dbReference>
<evidence type="ECO:0000259" key="1">
    <source>
        <dbReference type="Pfam" id="PF06985"/>
    </source>
</evidence>
<dbReference type="EMBL" id="JAQQWM010000004">
    <property type="protein sequence ID" value="KAK8068335.1"/>
    <property type="molecule type" value="Genomic_DNA"/>
</dbReference>
<accession>A0ABR1VAU4</accession>
<proteinExistence type="predicted"/>
<dbReference type="InterPro" id="IPR010730">
    <property type="entry name" value="HET"/>
</dbReference>
<comment type="caution">
    <text evidence="2">The sequence shown here is derived from an EMBL/GenBank/DDBJ whole genome shotgun (WGS) entry which is preliminary data.</text>
</comment>
<keyword evidence="3" id="KW-1185">Reference proteome</keyword>
<name>A0ABR1VAU4_9PEZI</name>
<gene>
    <name evidence="2" type="ORF">PG996_007447</name>
</gene>